<dbReference type="AlphaFoldDB" id="A0A4Y2DFF4"/>
<name>A0A4Y2DFF4_ARAVE</name>
<gene>
    <name evidence="1" type="ORF">AVEN_34998_1</name>
</gene>
<evidence type="ECO:0000313" key="1">
    <source>
        <dbReference type="EMBL" id="GBM14594.1"/>
    </source>
</evidence>
<proteinExistence type="predicted"/>
<organism evidence="1 2">
    <name type="scientific">Araneus ventricosus</name>
    <name type="common">Orbweaver spider</name>
    <name type="synonym">Epeira ventricosa</name>
    <dbReference type="NCBI Taxonomy" id="182803"/>
    <lineage>
        <taxon>Eukaryota</taxon>
        <taxon>Metazoa</taxon>
        <taxon>Ecdysozoa</taxon>
        <taxon>Arthropoda</taxon>
        <taxon>Chelicerata</taxon>
        <taxon>Arachnida</taxon>
        <taxon>Araneae</taxon>
        <taxon>Araneomorphae</taxon>
        <taxon>Entelegynae</taxon>
        <taxon>Araneoidea</taxon>
        <taxon>Araneidae</taxon>
        <taxon>Araneus</taxon>
    </lineage>
</organism>
<keyword evidence="2" id="KW-1185">Reference proteome</keyword>
<comment type="caution">
    <text evidence="1">The sequence shown here is derived from an EMBL/GenBank/DDBJ whole genome shotgun (WGS) entry which is preliminary data.</text>
</comment>
<dbReference type="EMBL" id="BGPR01000345">
    <property type="protein sequence ID" value="GBM14594.1"/>
    <property type="molecule type" value="Genomic_DNA"/>
</dbReference>
<sequence length="89" mass="10055">MRGKYAQAANKHMMMIGCSVDYVRSGGKKNVQVTKAMEHLYATTAKFSGAYSWPHVVRTLTHHVGFNSFADNVSQKWEMSDNLRPPRPP</sequence>
<accession>A0A4Y2DFF4</accession>
<protein>
    <submittedName>
        <fullName evidence="1">Uncharacterized protein</fullName>
    </submittedName>
</protein>
<reference evidence="1 2" key="1">
    <citation type="journal article" date="2019" name="Sci. Rep.">
        <title>Orb-weaving spider Araneus ventricosus genome elucidates the spidroin gene catalogue.</title>
        <authorList>
            <person name="Kono N."/>
            <person name="Nakamura H."/>
            <person name="Ohtoshi R."/>
            <person name="Moran D.A.P."/>
            <person name="Shinohara A."/>
            <person name="Yoshida Y."/>
            <person name="Fujiwara M."/>
            <person name="Mori M."/>
            <person name="Tomita M."/>
            <person name="Arakawa K."/>
        </authorList>
    </citation>
    <scope>NUCLEOTIDE SEQUENCE [LARGE SCALE GENOMIC DNA]</scope>
</reference>
<evidence type="ECO:0000313" key="2">
    <source>
        <dbReference type="Proteomes" id="UP000499080"/>
    </source>
</evidence>
<dbReference type="Proteomes" id="UP000499080">
    <property type="component" value="Unassembled WGS sequence"/>
</dbReference>